<name>A0A7W9AF15_9SPHN</name>
<dbReference type="AlphaFoldDB" id="A0A7W9AF15"/>
<reference evidence="1 2" key="1">
    <citation type="submission" date="2020-08" db="EMBL/GenBank/DDBJ databases">
        <title>Genomic Encyclopedia of Type Strains, Phase IV (KMG-IV): sequencing the most valuable type-strain genomes for metagenomic binning, comparative biology and taxonomic classification.</title>
        <authorList>
            <person name="Goeker M."/>
        </authorList>
    </citation>
    <scope>NUCLEOTIDE SEQUENCE [LARGE SCALE GENOMIC DNA]</scope>
    <source>
        <strain evidence="1 2">DSM 25079</strain>
    </source>
</reference>
<dbReference type="RefSeq" id="WP_184014473.1">
    <property type="nucleotide sequence ID" value="NZ_JACIJC010000001.1"/>
</dbReference>
<accession>A0A7W9AF15</accession>
<dbReference type="InterPro" id="IPR003772">
    <property type="entry name" value="YceD"/>
</dbReference>
<keyword evidence="2" id="KW-1185">Reference proteome</keyword>
<comment type="caution">
    <text evidence="1">The sequence shown here is derived from an EMBL/GenBank/DDBJ whole genome shotgun (WGS) entry which is preliminary data.</text>
</comment>
<proteinExistence type="predicted"/>
<organism evidence="1 2">
    <name type="scientific">Sphingobium boeckii</name>
    <dbReference type="NCBI Taxonomy" id="1082345"/>
    <lineage>
        <taxon>Bacteria</taxon>
        <taxon>Pseudomonadati</taxon>
        <taxon>Pseudomonadota</taxon>
        <taxon>Alphaproteobacteria</taxon>
        <taxon>Sphingomonadales</taxon>
        <taxon>Sphingomonadaceae</taxon>
        <taxon>Sphingobium</taxon>
    </lineage>
</organism>
<evidence type="ECO:0000313" key="2">
    <source>
        <dbReference type="Proteomes" id="UP000549617"/>
    </source>
</evidence>
<sequence length="177" mass="19182">MTLPPPEFSRPIRVDTIGEVSQTIEIMADATERTALARRFGFDAIDHLSGTMTLARTLRGIVAKGRIRAALTQFCVATGDPVPETIDAPFELLFVEETSDAEELELDAEDLDIIDFDGQAVDIGEALAQTVALTIDPFPRHPEADAKLRAAGVISEEEARPLGALAGLKQALEKKRE</sequence>
<protein>
    <submittedName>
        <fullName evidence="1">Uncharacterized metal-binding protein YceD (DUF177 family)</fullName>
    </submittedName>
</protein>
<dbReference type="EMBL" id="JACIJC010000001">
    <property type="protein sequence ID" value="MBB5684226.1"/>
    <property type="molecule type" value="Genomic_DNA"/>
</dbReference>
<dbReference type="Proteomes" id="UP000549617">
    <property type="component" value="Unassembled WGS sequence"/>
</dbReference>
<dbReference type="Pfam" id="PF02620">
    <property type="entry name" value="YceD"/>
    <property type="match status" value="1"/>
</dbReference>
<evidence type="ECO:0000313" key="1">
    <source>
        <dbReference type="EMBL" id="MBB5684226.1"/>
    </source>
</evidence>
<gene>
    <name evidence="1" type="ORF">FHS49_000217</name>
</gene>